<protein>
    <submittedName>
        <fullName evidence="2">Unannotated protein</fullName>
    </submittedName>
</protein>
<dbReference type="EMBL" id="CAEZUJ010000030">
    <property type="protein sequence ID" value="CAB4601849.1"/>
    <property type="molecule type" value="Genomic_DNA"/>
</dbReference>
<reference evidence="2" key="1">
    <citation type="submission" date="2020-05" db="EMBL/GenBank/DDBJ databases">
        <authorList>
            <person name="Chiriac C."/>
            <person name="Salcher M."/>
            <person name="Ghai R."/>
            <person name="Kavagutti S V."/>
        </authorList>
    </citation>
    <scope>NUCLEOTIDE SEQUENCE</scope>
</reference>
<dbReference type="Gene3D" id="3.60.40.10">
    <property type="entry name" value="PPM-type phosphatase domain"/>
    <property type="match status" value="1"/>
</dbReference>
<evidence type="ECO:0000259" key="1">
    <source>
        <dbReference type="PROSITE" id="PS51746"/>
    </source>
</evidence>
<evidence type="ECO:0000313" key="4">
    <source>
        <dbReference type="EMBL" id="CAB4776914.1"/>
    </source>
</evidence>
<evidence type="ECO:0000313" key="3">
    <source>
        <dbReference type="EMBL" id="CAB4688253.1"/>
    </source>
</evidence>
<dbReference type="PROSITE" id="PS51746">
    <property type="entry name" value="PPM_2"/>
    <property type="match status" value="1"/>
</dbReference>
<gene>
    <name evidence="2" type="ORF">UFOPK1811_00860</name>
    <name evidence="3" type="ORF">UFOPK2360_00978</name>
    <name evidence="4" type="ORF">UFOPK2922_00721</name>
</gene>
<dbReference type="SMART" id="SM00331">
    <property type="entry name" value="PP2C_SIG"/>
    <property type="match status" value="1"/>
</dbReference>
<name>A0A6J6GPQ2_9ZZZZ</name>
<sequence length="254" mass="27223">MHFQSVALSDRGLNREINEDSAWIGSQIIAVADGLGGHAGGEVASAIVINRLAKAEKKEFTKESVHDLVIEITAKANGEIAKKIKDSPKLKGMGTTLTSLITTEDKVALIHIGDSRCYQFRDGKLTQLSKDHTLVQELIDQGRLSVEEASAHPQKSLITKALMGNSETEPFIQLINVEPDDLFLLCTDGLSSVLNESEISKILREDGLTEIAVDKLKDAVYKSGAPDNITLVLAKLTSEATHTVGILGAAAVVA</sequence>
<dbReference type="InterPro" id="IPR001932">
    <property type="entry name" value="PPM-type_phosphatase-like_dom"/>
</dbReference>
<evidence type="ECO:0000313" key="2">
    <source>
        <dbReference type="EMBL" id="CAB4601849.1"/>
    </source>
</evidence>
<dbReference type="CDD" id="cd00143">
    <property type="entry name" value="PP2Cc"/>
    <property type="match status" value="1"/>
</dbReference>
<dbReference type="EMBL" id="CAEZXH010000062">
    <property type="protein sequence ID" value="CAB4688253.1"/>
    <property type="molecule type" value="Genomic_DNA"/>
</dbReference>
<dbReference type="InterPro" id="IPR015655">
    <property type="entry name" value="PP2C"/>
</dbReference>
<dbReference type="SUPFAM" id="SSF81606">
    <property type="entry name" value="PP2C-like"/>
    <property type="match status" value="1"/>
</dbReference>
<accession>A0A6J6GPQ2</accession>
<dbReference type="PANTHER" id="PTHR47992">
    <property type="entry name" value="PROTEIN PHOSPHATASE"/>
    <property type="match status" value="1"/>
</dbReference>
<proteinExistence type="predicted"/>
<dbReference type="Pfam" id="PF13672">
    <property type="entry name" value="PP2C_2"/>
    <property type="match status" value="1"/>
</dbReference>
<organism evidence="2">
    <name type="scientific">freshwater metagenome</name>
    <dbReference type="NCBI Taxonomy" id="449393"/>
    <lineage>
        <taxon>unclassified sequences</taxon>
        <taxon>metagenomes</taxon>
        <taxon>ecological metagenomes</taxon>
    </lineage>
</organism>
<dbReference type="EMBL" id="CAEZZS010000027">
    <property type="protein sequence ID" value="CAB4776914.1"/>
    <property type="molecule type" value="Genomic_DNA"/>
</dbReference>
<dbReference type="InterPro" id="IPR036457">
    <property type="entry name" value="PPM-type-like_dom_sf"/>
</dbReference>
<dbReference type="GO" id="GO:0004722">
    <property type="term" value="F:protein serine/threonine phosphatase activity"/>
    <property type="evidence" value="ECO:0007669"/>
    <property type="project" value="InterPro"/>
</dbReference>
<feature type="domain" description="PPM-type phosphatase" evidence="1">
    <location>
        <begin position="4"/>
        <end position="236"/>
    </location>
</feature>
<dbReference type="AlphaFoldDB" id="A0A6J6GPQ2"/>
<dbReference type="SMART" id="SM00332">
    <property type="entry name" value="PP2Cc"/>
    <property type="match status" value="1"/>
</dbReference>